<organism evidence="10 11">
    <name type="scientific">Diatrype stigma</name>
    <dbReference type="NCBI Taxonomy" id="117547"/>
    <lineage>
        <taxon>Eukaryota</taxon>
        <taxon>Fungi</taxon>
        <taxon>Dikarya</taxon>
        <taxon>Ascomycota</taxon>
        <taxon>Pezizomycotina</taxon>
        <taxon>Sordariomycetes</taxon>
        <taxon>Xylariomycetidae</taxon>
        <taxon>Xylariales</taxon>
        <taxon>Diatrypaceae</taxon>
        <taxon>Diatrype</taxon>
    </lineage>
</organism>
<feature type="compositionally biased region" description="Low complexity" evidence="7">
    <location>
        <begin position="15"/>
        <end position="32"/>
    </location>
</feature>
<comment type="similarity">
    <text evidence="2">Belongs to the major facilitator superfamily.</text>
</comment>
<protein>
    <recommendedName>
        <fullName evidence="9">Major facilitator superfamily (MFS) profile domain-containing protein</fullName>
    </recommendedName>
</protein>
<sequence length="422" mass="44668">MSNSSSTPGVGGGVVETSVSASGSSKAPAAVSEEASDGKPHEFNEQTNYVPVRKIITIFLACASVDLLALMDQTTLAASLHIVANALGANSQAAWFASGYFITSTSFQLLYGRLSDIWSRKFILLIGLAIFFVGSLAASLAQTATQLIAFRALTGVGGGGLMTVAQLIVSDVVPLRERGKYQGILGAVVAIANGIGPVIGGALASKSEDSWRWIFRLNLPLTALTTFCVLFFMPLKKVEGDWRLKLKAIDFLGVLLALAGSTIIVLGLTWGGGDYPWSALIAVQAGVGRRDMAIVTSFRNFVRNLGGTIGLAVSGTILNNIVSGSLTTLDLEPEARESLLSGPDSYLSTLPTAEKETIQAVLLPAYKRGFRIIFLVGACLAALAFVFAWFLMPQVALDRDDDAKLKEEALKASEKGEKQDQV</sequence>
<keyword evidence="5 8" id="KW-1133">Transmembrane helix</keyword>
<dbReference type="InterPro" id="IPR011701">
    <property type="entry name" value="MFS"/>
</dbReference>
<feature type="transmembrane region" description="Helical" evidence="8">
    <location>
        <begin position="148"/>
        <end position="169"/>
    </location>
</feature>
<dbReference type="InterPro" id="IPR020846">
    <property type="entry name" value="MFS_dom"/>
</dbReference>
<dbReference type="SUPFAM" id="SSF103473">
    <property type="entry name" value="MFS general substrate transporter"/>
    <property type="match status" value="2"/>
</dbReference>
<keyword evidence="11" id="KW-1185">Reference proteome</keyword>
<evidence type="ECO:0000256" key="8">
    <source>
        <dbReference type="SAM" id="Phobius"/>
    </source>
</evidence>
<evidence type="ECO:0000313" key="11">
    <source>
        <dbReference type="Proteomes" id="UP001320420"/>
    </source>
</evidence>
<accession>A0AAN9UFD3</accession>
<evidence type="ECO:0000256" key="6">
    <source>
        <dbReference type="ARBA" id="ARBA00023136"/>
    </source>
</evidence>
<evidence type="ECO:0000256" key="2">
    <source>
        <dbReference type="ARBA" id="ARBA00008335"/>
    </source>
</evidence>
<name>A0AAN9UFD3_9PEZI</name>
<evidence type="ECO:0000313" key="10">
    <source>
        <dbReference type="EMBL" id="KAK7745692.1"/>
    </source>
</evidence>
<dbReference type="EMBL" id="JAKJXP020000105">
    <property type="protein sequence ID" value="KAK7745692.1"/>
    <property type="molecule type" value="Genomic_DNA"/>
</dbReference>
<comment type="caution">
    <text evidence="10">The sequence shown here is derived from an EMBL/GenBank/DDBJ whole genome shotgun (WGS) entry which is preliminary data.</text>
</comment>
<dbReference type="PANTHER" id="PTHR23501:SF189">
    <property type="entry name" value="DRUG TRANSPORTER, PUTATIVE (AFU_ORTHOLOGUE AFUA_4G03920)-RELATED"/>
    <property type="match status" value="1"/>
</dbReference>
<feature type="transmembrane region" description="Helical" evidence="8">
    <location>
        <begin position="93"/>
        <end position="110"/>
    </location>
</feature>
<evidence type="ECO:0000256" key="1">
    <source>
        <dbReference type="ARBA" id="ARBA00004127"/>
    </source>
</evidence>
<gene>
    <name evidence="10" type="ORF">SLS62_009658</name>
</gene>
<reference evidence="10 11" key="1">
    <citation type="submission" date="2024-02" db="EMBL/GenBank/DDBJ databases">
        <title>De novo assembly and annotation of 12 fungi associated with fruit tree decline syndrome in Ontario, Canada.</title>
        <authorList>
            <person name="Sulman M."/>
            <person name="Ellouze W."/>
            <person name="Ilyukhin E."/>
        </authorList>
    </citation>
    <scope>NUCLEOTIDE SEQUENCE [LARGE SCALE GENOMIC DNA]</scope>
    <source>
        <strain evidence="10 11">M11/M66-122</strain>
    </source>
</reference>
<feature type="domain" description="Major facilitator superfamily (MFS) profile" evidence="9">
    <location>
        <begin position="58"/>
        <end position="422"/>
    </location>
</feature>
<evidence type="ECO:0000256" key="5">
    <source>
        <dbReference type="ARBA" id="ARBA00022989"/>
    </source>
</evidence>
<dbReference type="GO" id="GO:0046943">
    <property type="term" value="F:carboxylic acid transmembrane transporter activity"/>
    <property type="evidence" value="ECO:0007669"/>
    <property type="project" value="UniProtKB-ARBA"/>
</dbReference>
<dbReference type="InterPro" id="IPR036259">
    <property type="entry name" value="MFS_trans_sf"/>
</dbReference>
<feature type="transmembrane region" description="Helical" evidence="8">
    <location>
        <begin position="122"/>
        <end position="142"/>
    </location>
</feature>
<dbReference type="FunFam" id="1.20.1720.10:FF:000013">
    <property type="entry name" value="Related to multidrug resistance proteins"/>
    <property type="match status" value="1"/>
</dbReference>
<proteinExistence type="inferred from homology"/>
<comment type="subcellular location">
    <subcellularLocation>
        <location evidence="1">Endomembrane system</location>
        <topology evidence="1">Multi-pass membrane protein</topology>
    </subcellularLocation>
</comment>
<dbReference type="Pfam" id="PF07690">
    <property type="entry name" value="MFS_1"/>
    <property type="match status" value="1"/>
</dbReference>
<dbReference type="PRINTS" id="PR01036">
    <property type="entry name" value="TCRTETB"/>
</dbReference>
<dbReference type="GO" id="GO:0012505">
    <property type="term" value="C:endomembrane system"/>
    <property type="evidence" value="ECO:0007669"/>
    <property type="project" value="UniProtKB-SubCell"/>
</dbReference>
<feature type="transmembrane region" description="Helical" evidence="8">
    <location>
        <begin position="248"/>
        <end position="270"/>
    </location>
</feature>
<evidence type="ECO:0000256" key="7">
    <source>
        <dbReference type="SAM" id="MobiDB-lite"/>
    </source>
</evidence>
<feature type="transmembrane region" description="Helical" evidence="8">
    <location>
        <begin position="181"/>
        <end position="205"/>
    </location>
</feature>
<keyword evidence="6 8" id="KW-0472">Membrane</keyword>
<feature type="transmembrane region" description="Helical" evidence="8">
    <location>
        <begin position="55"/>
        <end position="73"/>
    </location>
</feature>
<dbReference type="Proteomes" id="UP001320420">
    <property type="component" value="Unassembled WGS sequence"/>
</dbReference>
<evidence type="ECO:0000259" key="9">
    <source>
        <dbReference type="PROSITE" id="PS50850"/>
    </source>
</evidence>
<dbReference type="PANTHER" id="PTHR23501">
    <property type="entry name" value="MAJOR FACILITATOR SUPERFAMILY"/>
    <property type="match status" value="1"/>
</dbReference>
<feature type="transmembrane region" description="Helical" evidence="8">
    <location>
        <begin position="372"/>
        <end position="392"/>
    </location>
</feature>
<evidence type="ECO:0000256" key="4">
    <source>
        <dbReference type="ARBA" id="ARBA00022692"/>
    </source>
</evidence>
<dbReference type="Gene3D" id="1.20.1250.20">
    <property type="entry name" value="MFS general substrate transporter like domains"/>
    <property type="match status" value="2"/>
</dbReference>
<keyword evidence="4 8" id="KW-0812">Transmembrane</keyword>
<dbReference type="AlphaFoldDB" id="A0AAN9UFD3"/>
<dbReference type="GO" id="GO:0005886">
    <property type="term" value="C:plasma membrane"/>
    <property type="evidence" value="ECO:0007669"/>
    <property type="project" value="TreeGrafter"/>
</dbReference>
<feature type="region of interest" description="Disordered" evidence="7">
    <location>
        <begin position="1"/>
        <end position="43"/>
    </location>
</feature>
<feature type="transmembrane region" description="Helical" evidence="8">
    <location>
        <begin position="217"/>
        <end position="236"/>
    </location>
</feature>
<dbReference type="PROSITE" id="PS50850">
    <property type="entry name" value="MFS"/>
    <property type="match status" value="1"/>
</dbReference>
<evidence type="ECO:0000256" key="3">
    <source>
        <dbReference type="ARBA" id="ARBA00022448"/>
    </source>
</evidence>
<keyword evidence="3" id="KW-0813">Transport</keyword>